<dbReference type="EMBL" id="AZLV01000739">
    <property type="protein sequence ID" value="ETJ04140.1"/>
    <property type="molecule type" value="Genomic_DNA"/>
</dbReference>
<comment type="caution">
    <text evidence="1">The sequence shown here is derived from an EMBL/GenBank/DDBJ whole genome shotgun (WGS) entry which is preliminary data.</text>
</comment>
<organism evidence="1 2">
    <name type="scientific">Actinomyces urogenitalis DORA_12</name>
    <dbReference type="NCBI Taxonomy" id="1403939"/>
    <lineage>
        <taxon>Bacteria</taxon>
        <taxon>Bacillati</taxon>
        <taxon>Actinomycetota</taxon>
        <taxon>Actinomycetes</taxon>
        <taxon>Actinomycetales</taxon>
        <taxon>Actinomycetaceae</taxon>
        <taxon>Actinomyces</taxon>
    </lineage>
</organism>
<protein>
    <submittedName>
        <fullName evidence="1">Uncharacterized protein</fullName>
    </submittedName>
</protein>
<accession>W1VGZ8</accession>
<proteinExistence type="predicted"/>
<dbReference type="AlphaFoldDB" id="W1VGZ8"/>
<dbReference type="Proteomes" id="UP000018852">
    <property type="component" value="Unassembled WGS sequence"/>
</dbReference>
<sequence length="177" mass="18540">MGAHLHGDAGPAHAGFGHAGGCLTRTLRTSLAARALGAQRGRSQRGRVRQQDQGVSLDLVSGEQLARAYDDLVGGRTRGDDVTRLAIGCWAGQAQSLALADGEAEVALVRAQDLTVRADQRALLGAERALEEATGVAVGHKADVIGVRLVRYRQPALSGLGAHRGLGRGVPEREERT</sequence>
<name>W1VGZ8_9ACTO</name>
<gene>
    <name evidence="1" type="ORF">Q605_AUC00739G0002</name>
</gene>
<evidence type="ECO:0000313" key="2">
    <source>
        <dbReference type="Proteomes" id="UP000018852"/>
    </source>
</evidence>
<evidence type="ECO:0000313" key="1">
    <source>
        <dbReference type="EMBL" id="ETJ04140.1"/>
    </source>
</evidence>
<reference evidence="1 2" key="1">
    <citation type="submission" date="2013-12" db="EMBL/GenBank/DDBJ databases">
        <title>A Varibaculum cambriense genome reconstructed from a premature infant gut community with otherwise low bacterial novelty that shifts toward anaerobic metabolism during the third week of life.</title>
        <authorList>
            <person name="Brown C.T."/>
            <person name="Sharon I."/>
            <person name="Thomas B.C."/>
            <person name="Castelle C.J."/>
            <person name="Morowitz M.J."/>
            <person name="Banfield J.F."/>
        </authorList>
    </citation>
    <scope>NUCLEOTIDE SEQUENCE [LARGE SCALE GENOMIC DNA]</scope>
    <source>
        <strain evidence="2">DORA_12</strain>
    </source>
</reference>